<accession>A5GB07</accession>
<gene>
    <name evidence="2" type="ordered locus">Gura_1035</name>
</gene>
<organism evidence="2 3">
    <name type="scientific">Geotalea uraniireducens (strain Rf4)</name>
    <name type="common">Geobacter uraniireducens</name>
    <dbReference type="NCBI Taxonomy" id="351605"/>
    <lineage>
        <taxon>Bacteria</taxon>
        <taxon>Pseudomonadati</taxon>
        <taxon>Thermodesulfobacteriota</taxon>
        <taxon>Desulfuromonadia</taxon>
        <taxon>Geobacterales</taxon>
        <taxon>Geobacteraceae</taxon>
        <taxon>Geotalea</taxon>
    </lineage>
</organism>
<dbReference type="STRING" id="351605.Gura_1035"/>
<dbReference type="RefSeq" id="WP_011937965.1">
    <property type="nucleotide sequence ID" value="NC_009483.1"/>
</dbReference>
<evidence type="ECO:0000313" key="2">
    <source>
        <dbReference type="EMBL" id="ABQ25241.1"/>
    </source>
</evidence>
<evidence type="ECO:0000259" key="1">
    <source>
        <dbReference type="Pfam" id="PF13453"/>
    </source>
</evidence>
<sequence>MTNKWEEREKALENQYIYNEEKKKIEQMRESACEEIIHAYCRNRCPKCGSAIEAMTFRGVPLDKCPGCGGVWLGPKDLQILAAKDHRSWFDKWFKGEE</sequence>
<proteinExistence type="predicted"/>
<dbReference type="Pfam" id="PF13453">
    <property type="entry name" value="Zn_ribbon_TFIIB"/>
    <property type="match status" value="1"/>
</dbReference>
<dbReference type="AlphaFoldDB" id="A5GB07"/>
<evidence type="ECO:0000313" key="3">
    <source>
        <dbReference type="Proteomes" id="UP000006695"/>
    </source>
</evidence>
<dbReference type="EMBL" id="CP000698">
    <property type="protein sequence ID" value="ABQ25241.1"/>
    <property type="molecule type" value="Genomic_DNA"/>
</dbReference>
<dbReference type="Proteomes" id="UP000006695">
    <property type="component" value="Chromosome"/>
</dbReference>
<keyword evidence="3" id="KW-1185">Reference proteome</keyword>
<reference evidence="2 3" key="1">
    <citation type="submission" date="2007-05" db="EMBL/GenBank/DDBJ databases">
        <title>Complete sequence of Geobacter uraniireducens Rf4.</title>
        <authorList>
            <consortium name="US DOE Joint Genome Institute"/>
            <person name="Copeland A."/>
            <person name="Lucas S."/>
            <person name="Lapidus A."/>
            <person name="Barry K."/>
            <person name="Detter J.C."/>
            <person name="Glavina del Rio T."/>
            <person name="Hammon N."/>
            <person name="Israni S."/>
            <person name="Dalin E."/>
            <person name="Tice H."/>
            <person name="Pitluck S."/>
            <person name="Chertkov O."/>
            <person name="Brettin T."/>
            <person name="Bruce D."/>
            <person name="Han C."/>
            <person name="Schmutz J."/>
            <person name="Larimer F."/>
            <person name="Land M."/>
            <person name="Hauser L."/>
            <person name="Kyrpides N."/>
            <person name="Mikhailova N."/>
            <person name="Shelobolina E."/>
            <person name="Aklujkar M."/>
            <person name="Lovley D."/>
            <person name="Richardson P."/>
        </authorList>
    </citation>
    <scope>NUCLEOTIDE SEQUENCE [LARGE SCALE GENOMIC DNA]</scope>
    <source>
        <strain evidence="2 3">Rf4</strain>
    </source>
</reference>
<dbReference type="InterPro" id="IPR027392">
    <property type="entry name" value="TF_Znf"/>
</dbReference>
<dbReference type="OrthoDB" id="9814037at2"/>
<protein>
    <recommendedName>
        <fullName evidence="1">Transcription factor zinc-finger domain-containing protein</fullName>
    </recommendedName>
</protein>
<name>A5GB07_GEOUR</name>
<dbReference type="KEGG" id="gur:Gura_1035"/>
<dbReference type="HOGENOM" id="CLU_2232701_0_0_7"/>
<feature type="domain" description="Transcription factor zinc-finger" evidence="1">
    <location>
        <begin position="44"/>
        <end position="83"/>
    </location>
</feature>